<dbReference type="EMBL" id="AVPT01000023">
    <property type="protein sequence ID" value="KGM54803.1"/>
    <property type="molecule type" value="Genomic_DNA"/>
</dbReference>
<feature type="compositionally biased region" description="Basic and acidic residues" evidence="1">
    <location>
        <begin position="1"/>
        <end position="45"/>
    </location>
</feature>
<feature type="region of interest" description="Disordered" evidence="1">
    <location>
        <begin position="1"/>
        <end position="94"/>
    </location>
</feature>
<proteinExistence type="predicted"/>
<accession>A0A0A0EXI9</accession>
<dbReference type="Proteomes" id="UP000029989">
    <property type="component" value="Unassembled WGS sequence"/>
</dbReference>
<evidence type="ECO:0000313" key="3">
    <source>
        <dbReference type="Proteomes" id="UP000029989"/>
    </source>
</evidence>
<evidence type="ECO:0000313" key="2">
    <source>
        <dbReference type="EMBL" id="KGM54803.1"/>
    </source>
</evidence>
<feature type="region of interest" description="Disordered" evidence="1">
    <location>
        <begin position="149"/>
        <end position="224"/>
    </location>
</feature>
<feature type="compositionally biased region" description="Low complexity" evidence="1">
    <location>
        <begin position="311"/>
        <end position="329"/>
    </location>
</feature>
<feature type="region of interest" description="Disordered" evidence="1">
    <location>
        <begin position="237"/>
        <end position="329"/>
    </location>
</feature>
<gene>
    <name evidence="2" type="ORF">N799_08605</name>
</gene>
<reference evidence="2 3" key="1">
    <citation type="journal article" date="2015" name="Stand. Genomic Sci.">
        <title>Genomic information of the arsenic-resistant bacterium Lysobacter arseniciresistens type strain ZS79(T) and comparison of Lysobacter draft genomes.</title>
        <authorList>
            <person name="Liu L."/>
            <person name="Zhang S."/>
            <person name="Luo M."/>
            <person name="Wang G."/>
        </authorList>
    </citation>
    <scope>NUCLEOTIDE SEQUENCE [LARGE SCALE GENOMIC DNA]</scope>
    <source>
        <strain evidence="2 3">ZS79</strain>
    </source>
</reference>
<feature type="compositionally biased region" description="Basic and acidic residues" evidence="1">
    <location>
        <begin position="301"/>
        <end position="310"/>
    </location>
</feature>
<evidence type="ECO:0000256" key="1">
    <source>
        <dbReference type="SAM" id="MobiDB-lite"/>
    </source>
</evidence>
<dbReference type="AlphaFoldDB" id="A0A0A0EXI9"/>
<name>A0A0A0EXI9_9GAMM</name>
<organism evidence="2 3">
    <name type="scientific">Lysobacter arseniciresistens ZS79</name>
    <dbReference type="NCBI Taxonomy" id="913325"/>
    <lineage>
        <taxon>Bacteria</taxon>
        <taxon>Pseudomonadati</taxon>
        <taxon>Pseudomonadota</taxon>
        <taxon>Gammaproteobacteria</taxon>
        <taxon>Lysobacterales</taxon>
        <taxon>Lysobacteraceae</taxon>
        <taxon>Novilysobacter</taxon>
    </lineage>
</organism>
<comment type="caution">
    <text evidence="2">The sequence shown here is derived from an EMBL/GenBank/DDBJ whole genome shotgun (WGS) entry which is preliminary data.</text>
</comment>
<protein>
    <submittedName>
        <fullName evidence="2">Uncharacterized protein</fullName>
    </submittedName>
</protein>
<keyword evidence="3" id="KW-1185">Reference proteome</keyword>
<feature type="compositionally biased region" description="Polar residues" evidence="1">
    <location>
        <begin position="288"/>
        <end position="299"/>
    </location>
</feature>
<feature type="compositionally biased region" description="Basic and acidic residues" evidence="1">
    <location>
        <begin position="273"/>
        <end position="284"/>
    </location>
</feature>
<sequence length="329" mass="37410">MNQGDREQFDAVRDQEFREKMKQSDDPKDQEWVKLDEEAQKKEAQIGEYETTIDKRKNMGSDIYEMEQQLTEAQDSRDAHIASGRPSIFQKEDRQAWDMAKAKYEGEVGSYQKSLLEMARKSSPERIGELQGRMEAKQGELEELVAERQGIAKLPSESNSLTMTDRIEQSRESWSPSYDEAKRQSGNGQGLVQEARSHQSDGTEAGTRLQPNYAKAAETQEDRDFVKQLEADQLAAHQQLGHVPSDAEMQTFIAQRQAQEATAAKQGGVQAENQHEDANFEHAKATAQKVSNEANQPKGTTFEDKTEKNEQTQNQFHQQVQQRRNAQSQ</sequence>